<dbReference type="GO" id="GO:0004694">
    <property type="term" value="F:eukaryotic translation initiation factor 2alpha kinase activity"/>
    <property type="evidence" value="ECO:0000318"/>
    <property type="project" value="GO_Central"/>
</dbReference>
<keyword evidence="9" id="KW-0013">ADP-ribosylation</keyword>
<keyword evidence="5" id="KW-0808">Transferase</keyword>
<evidence type="ECO:0000256" key="26">
    <source>
        <dbReference type="ARBA" id="ARBA00069562"/>
    </source>
</evidence>
<comment type="subcellular location">
    <subcellularLocation>
        <location evidence="1">Endoplasmic reticulum membrane</location>
        <topology evidence="1">Single-pass type I membrane protein</topology>
    </subcellularLocation>
</comment>
<dbReference type="GO" id="GO:0004715">
    <property type="term" value="F:non-membrane spanning protein tyrosine kinase activity"/>
    <property type="evidence" value="ECO:0007669"/>
    <property type="project" value="UniProtKB-EC"/>
</dbReference>
<dbReference type="CDD" id="cd14048">
    <property type="entry name" value="STKc_EIF2AK3_PERK"/>
    <property type="match status" value="1"/>
</dbReference>
<comment type="catalytic activity">
    <reaction evidence="24">
        <text>L-tyrosyl-[protein] + ATP = O-phospho-L-tyrosyl-[protein] + ADP + H(+)</text>
        <dbReference type="Rhea" id="RHEA:10596"/>
        <dbReference type="Rhea" id="RHEA-COMP:10136"/>
        <dbReference type="Rhea" id="RHEA-COMP:20101"/>
        <dbReference type="ChEBI" id="CHEBI:15378"/>
        <dbReference type="ChEBI" id="CHEBI:30616"/>
        <dbReference type="ChEBI" id="CHEBI:46858"/>
        <dbReference type="ChEBI" id="CHEBI:61978"/>
        <dbReference type="ChEBI" id="CHEBI:456216"/>
        <dbReference type="EC" id="2.7.10.2"/>
    </reaction>
    <physiologicalReaction direction="left-to-right" evidence="24">
        <dbReference type="Rhea" id="RHEA:10597"/>
    </physiologicalReaction>
</comment>
<evidence type="ECO:0000313" key="33">
    <source>
        <dbReference type="RefSeq" id="XP_018098481.1"/>
    </source>
</evidence>
<keyword evidence="33" id="KW-0396">Initiation factor</keyword>
<evidence type="ECO:0000256" key="19">
    <source>
        <dbReference type="ARBA" id="ARBA00023230"/>
    </source>
</evidence>
<evidence type="ECO:0000256" key="14">
    <source>
        <dbReference type="ARBA" id="ARBA00022989"/>
    </source>
</evidence>
<evidence type="ECO:0000256" key="23">
    <source>
        <dbReference type="ARBA" id="ARBA00048977"/>
    </source>
</evidence>
<evidence type="ECO:0000256" key="20">
    <source>
        <dbReference type="ARBA" id="ARBA00037982"/>
    </source>
</evidence>
<dbReference type="InterPro" id="IPR011047">
    <property type="entry name" value="Quinoprotein_ADH-like_sf"/>
</dbReference>
<evidence type="ECO:0000256" key="9">
    <source>
        <dbReference type="ARBA" id="ARBA00022765"/>
    </source>
</evidence>
<evidence type="ECO:0000256" key="25">
    <source>
        <dbReference type="ARBA" id="ARBA00062422"/>
    </source>
</evidence>
<dbReference type="AGR" id="Xenbase:XB-GENE-989852"/>
<comment type="similarity">
    <text evidence="20">Belongs to the protein kinase superfamily. Ser/Thr protein kinase family. GCN2 subfamily.</text>
</comment>
<sequence length="1122" mass="126297">MEGRSVWVWRFGLSLVTLLLVRAAAAGLLEQEAPGGDVAAYPWEEEESAAGSSLSSLSSGAAAFPAGEVTVEDVESGAEQEHAERMKDERRPSRSLVIISTLDGRIAALDAENHGRKQWDFDIGSGSLVSSSLSKPEVFGNKMIIPSLDGDLFQWDRDRESMEAVPFTVESLLESSHKFGDDVVLVGGKSLTTYGLSATTGKVKYICSAMGCRRWNEDESEQDDILLLHRKQKTVRAVGPRSGNEKWNFSVGHFELRYIPDIEPGVGFIEGQLEPTYSTDESRIISDGDDQEVGTTDLAIKVSVADWKVMAFNRKLDHLEWEHQFCTPIASAWLVRNGKVVPISLFDDTSYTSDDEILEDEEDLVEAARGATESSFYLGMYRGQLYLQSSVRISEKFPVNPTALDTRNKDNAIISLPRIKWKPLIHSPSRTPVLVGSDEFDKCLSNDKFSHEEYSNGALSVLQYPYGNPRLVQQRTARQIVVPVISVGHSVHTSALTDNGYYLPYYKRERNKRGTQITVGILENPNYKNIRKKDPVLLLHWWKEIVGTILFCITATTYVVRKLFQPNLSSARKRKESETQCQTDCKYDAINGDLKDNLSDYKNCGYVSRYLTDFEPIQCLGRGGFGVVFEARNKVDDCNYAIKRIRLPNRELAREKVMREVKALAKLEHPGIVRYFNAWLEAPPELWQEKMDELWLKDGSTDWPLSSPTPLDGPSVKVRSVDPYSMKEQVEVITPSESYSYLPSAFIAVQGESEEASPRRQSRSEAFNESSLVNLQDSCLSDFDLDDGSEDENTGIWYEHCPRTAADIGVPERTSSSIVFEDSGCDNSSNHVDKAEVSVLITNSEFSERESASQDSNESKPTSTSTLSESPPRPNSLCLDLNKNAAESIKPSSPKVYLYIQMQLCRKENLKDWMSVRCSLQERPQAESLHVFLQIAEAVEFLHSKGLMHRDLKPSNIFFTVDDVVKVGDFGLVTAMDQEEDEETVLTPMPAYARHTGQVGTKLYMSPEQIFGQSYSHKVDIFSLGLILFELLYPFSTQMERVRVLTELRDLKFPELFTERYATEQKMVLHMLSHNPNERPEVEEIIENPVFDSIDLLGKLALRQRSRSLSASGIKTFRQSSK</sequence>
<proteinExistence type="inferred from homology"/>
<dbReference type="PROSITE" id="PS00108">
    <property type="entry name" value="PROTEIN_KINASE_ST"/>
    <property type="match status" value="1"/>
</dbReference>
<evidence type="ECO:0000256" key="11">
    <source>
        <dbReference type="ARBA" id="ARBA00022824"/>
    </source>
</evidence>
<evidence type="ECO:0000256" key="29">
    <source>
        <dbReference type="SAM" id="MobiDB-lite"/>
    </source>
</evidence>
<evidence type="ECO:0000256" key="28">
    <source>
        <dbReference type="PROSITE-ProRule" id="PRU10141"/>
    </source>
</evidence>
<evidence type="ECO:0000256" key="27">
    <source>
        <dbReference type="ARBA" id="ARBA00078389"/>
    </source>
</evidence>
<dbReference type="EC" id="2.7.11.1" evidence="2"/>
<dbReference type="GO" id="GO:0005524">
    <property type="term" value="F:ATP binding"/>
    <property type="evidence" value="ECO:0007669"/>
    <property type="project" value="UniProtKB-UniRule"/>
</dbReference>
<evidence type="ECO:0000256" key="7">
    <source>
        <dbReference type="ARBA" id="ARBA00022729"/>
    </source>
</evidence>
<dbReference type="InterPro" id="IPR015943">
    <property type="entry name" value="WD40/YVTN_repeat-like_dom_sf"/>
</dbReference>
<dbReference type="Gene3D" id="2.130.10.10">
    <property type="entry name" value="YVTN repeat-like/Quinoprotein amine dehydrogenase"/>
    <property type="match status" value="1"/>
</dbReference>
<dbReference type="GO" id="GO:0006446">
    <property type="term" value="P:regulation of translational initiation"/>
    <property type="evidence" value="ECO:0000318"/>
    <property type="project" value="GO_Central"/>
</dbReference>
<keyword evidence="13" id="KW-0810">Translation regulation</keyword>
<keyword evidence="17" id="KW-0829">Tyrosine-protein kinase</keyword>
<dbReference type="RefSeq" id="XP_018098481.1">
    <property type="nucleotide sequence ID" value="XM_018242992.2"/>
</dbReference>
<feature type="region of interest" description="Disordered" evidence="29">
    <location>
        <begin position="71"/>
        <end position="91"/>
    </location>
</feature>
<keyword evidence="18" id="KW-0325">Glycoprotein</keyword>
<dbReference type="FunFam" id="2.130.10.10:FF:000622">
    <property type="entry name" value="Eukaryotic translation initiation factor 2-alpha kinase 3"/>
    <property type="match status" value="1"/>
</dbReference>
<reference evidence="33" key="1">
    <citation type="submission" date="2025-08" db="UniProtKB">
        <authorList>
            <consortium name="RefSeq"/>
        </authorList>
    </citation>
    <scope>IDENTIFICATION</scope>
    <source>
        <strain evidence="33">J_2021</strain>
        <tissue evidence="33">Erythrocytes</tissue>
    </source>
</reference>
<evidence type="ECO:0000256" key="13">
    <source>
        <dbReference type="ARBA" id="ARBA00022845"/>
    </source>
</evidence>
<dbReference type="InterPro" id="IPR011009">
    <property type="entry name" value="Kinase-like_dom_sf"/>
</dbReference>
<feature type="signal peptide" evidence="30">
    <location>
        <begin position="1"/>
        <end position="26"/>
    </location>
</feature>
<evidence type="ECO:0000256" key="15">
    <source>
        <dbReference type="ARBA" id="ARBA00023016"/>
    </source>
</evidence>
<dbReference type="SMART" id="SM00220">
    <property type="entry name" value="S_TKc"/>
    <property type="match status" value="1"/>
</dbReference>
<keyword evidence="8 28" id="KW-0547">Nucleotide-binding</keyword>
<keyword evidence="3" id="KW-0723">Serine/threonine-protein kinase</keyword>
<evidence type="ECO:0000313" key="34">
    <source>
        <dbReference type="Xenbase" id="XB-GENE-989852"/>
    </source>
</evidence>
<evidence type="ECO:0000256" key="22">
    <source>
        <dbReference type="ARBA" id="ARBA00048659"/>
    </source>
</evidence>
<keyword evidence="15" id="KW-0346">Stress response</keyword>
<feature type="compositionally biased region" description="Low complexity" evidence="29">
    <location>
        <begin position="859"/>
        <end position="870"/>
    </location>
</feature>
<dbReference type="InterPro" id="IPR017441">
    <property type="entry name" value="Protein_kinase_ATP_BS"/>
</dbReference>
<evidence type="ECO:0000256" key="8">
    <source>
        <dbReference type="ARBA" id="ARBA00022741"/>
    </source>
</evidence>
<dbReference type="InterPro" id="IPR050339">
    <property type="entry name" value="CC_SR_Kinase"/>
</dbReference>
<keyword evidence="12 28" id="KW-0067">ATP-binding</keyword>
<keyword evidence="7 30" id="KW-0732">Signal</keyword>
<dbReference type="OrthoDB" id="341578at2759"/>
<dbReference type="InterPro" id="IPR008271">
    <property type="entry name" value="Ser/Thr_kinase_AS"/>
</dbReference>
<dbReference type="Proteomes" id="UP000186698">
    <property type="component" value="Chromosome 1S"/>
</dbReference>
<keyword evidence="33" id="KW-0648">Protein biosynthesis</keyword>
<dbReference type="CTD" id="403386"/>
<feature type="chain" id="PRO_5035207221" description="Eukaryotic translation initiation factor 2-alpha kinase 3" evidence="30">
    <location>
        <begin position="27"/>
        <end position="1122"/>
    </location>
</feature>
<dbReference type="GO" id="GO:0005789">
    <property type="term" value="C:endoplasmic reticulum membrane"/>
    <property type="evidence" value="ECO:0007669"/>
    <property type="project" value="UniProtKB-SubCell"/>
</dbReference>
<evidence type="ECO:0000256" key="2">
    <source>
        <dbReference type="ARBA" id="ARBA00012513"/>
    </source>
</evidence>
<keyword evidence="6" id="KW-0812">Transmembrane</keyword>
<keyword evidence="32" id="KW-1185">Reference proteome</keyword>
<dbReference type="AlphaFoldDB" id="A0A8J0UAD4"/>
<evidence type="ECO:0000256" key="4">
    <source>
        <dbReference type="ARBA" id="ARBA00022553"/>
    </source>
</evidence>
<keyword evidence="11" id="KW-0256">Endoplasmic reticulum</keyword>
<evidence type="ECO:0000256" key="1">
    <source>
        <dbReference type="ARBA" id="ARBA00004115"/>
    </source>
</evidence>
<dbReference type="PROSITE" id="PS50011">
    <property type="entry name" value="PROTEIN_KINASE_DOM"/>
    <property type="match status" value="1"/>
</dbReference>
<feature type="domain" description="Protein kinase" evidence="31">
    <location>
        <begin position="614"/>
        <end position="1091"/>
    </location>
</feature>
<keyword evidence="14" id="KW-1133">Transmembrane helix</keyword>
<dbReference type="Xenbase" id="XB-GENE-989852">
    <property type="gene designation" value="eif2ak3.S"/>
</dbReference>
<evidence type="ECO:0000256" key="24">
    <source>
        <dbReference type="ARBA" id="ARBA00051942"/>
    </source>
</evidence>
<dbReference type="GeneID" id="403386"/>
<dbReference type="InterPro" id="IPR000719">
    <property type="entry name" value="Prot_kinase_dom"/>
</dbReference>
<name>A0A8J0UAD4_XENLA</name>
<gene>
    <name evidence="33 34" type="primary">eif2ak3.S</name>
</gene>
<feature type="binding site" evidence="28">
    <location>
        <position position="643"/>
    </location>
    <ligand>
        <name>ATP</name>
        <dbReference type="ChEBI" id="CHEBI:30616"/>
    </ligand>
</feature>
<dbReference type="KEGG" id="xla:403386"/>
<evidence type="ECO:0000313" key="32">
    <source>
        <dbReference type="Proteomes" id="UP000186698"/>
    </source>
</evidence>
<dbReference type="FunFam" id="3.30.200.20:FF:000193">
    <property type="entry name" value="Eukaryotic translation initiation factor 2-alpha kinase 3"/>
    <property type="match status" value="1"/>
</dbReference>
<organism evidence="32 33">
    <name type="scientific">Xenopus laevis</name>
    <name type="common">African clawed frog</name>
    <dbReference type="NCBI Taxonomy" id="8355"/>
    <lineage>
        <taxon>Eukaryota</taxon>
        <taxon>Metazoa</taxon>
        <taxon>Chordata</taxon>
        <taxon>Craniata</taxon>
        <taxon>Vertebrata</taxon>
        <taxon>Euteleostomi</taxon>
        <taxon>Amphibia</taxon>
        <taxon>Batrachia</taxon>
        <taxon>Anura</taxon>
        <taxon>Pipoidea</taxon>
        <taxon>Pipidae</taxon>
        <taxon>Xenopodinae</taxon>
        <taxon>Xenopus</taxon>
        <taxon>Xenopus</taxon>
    </lineage>
</organism>
<keyword evidence="10 33" id="KW-0418">Kinase</keyword>
<comment type="subunit">
    <text evidence="25">Forms dimers with HSPA5/BIP in resting cells. Homotetramerizes in response to endoplasmic reticulum (ER) stress, leading to its activation. Interacts with HSP90B1/GRP94. Interacts with DNAJC3; inhibiting EIF2AK3/PERK activity. Interacts with ATAD3A; ATAD3A and EIF2S1/eIF-2-alpha occupy a common binding site within the cytoplasmic loop of EIF2AK3/PERK, leading to prevent EIF2AK3/PERK association with its substrate EIF2S1/eIF-2-alpha. Interacts with MFN2. Interacts with TMEM33. Interacts with PDIA6. Interacts with LACC1.</text>
</comment>
<feature type="compositionally biased region" description="Basic and acidic residues" evidence="29">
    <location>
        <begin position="79"/>
        <end position="91"/>
    </location>
</feature>
<dbReference type="GO" id="GO:0005634">
    <property type="term" value="C:nucleus"/>
    <property type="evidence" value="ECO:0000318"/>
    <property type="project" value="GO_Central"/>
</dbReference>
<keyword evidence="19" id="KW-0834">Unfolded protein response</keyword>
<keyword evidence="16" id="KW-0472">Membrane</keyword>
<dbReference type="PANTHER" id="PTHR11042">
    <property type="entry name" value="EUKARYOTIC TRANSLATION INITIATION FACTOR 2-ALPHA KINASE EIF2-ALPHA KINASE -RELATED"/>
    <property type="match status" value="1"/>
</dbReference>
<dbReference type="GO" id="GO:0017148">
    <property type="term" value="P:negative regulation of translation"/>
    <property type="evidence" value="ECO:0000318"/>
    <property type="project" value="GO_Central"/>
</dbReference>
<evidence type="ECO:0000256" key="18">
    <source>
        <dbReference type="ARBA" id="ARBA00023180"/>
    </source>
</evidence>
<dbReference type="GO" id="GO:0006986">
    <property type="term" value="P:response to unfolded protein"/>
    <property type="evidence" value="ECO:0007669"/>
    <property type="project" value="UniProtKB-KW"/>
</dbReference>
<dbReference type="SUPFAM" id="SSF50998">
    <property type="entry name" value="Quinoprotein alcohol dehydrogenase-like"/>
    <property type="match status" value="1"/>
</dbReference>
<evidence type="ECO:0000256" key="6">
    <source>
        <dbReference type="ARBA" id="ARBA00022692"/>
    </source>
</evidence>
<comment type="catalytic activity">
    <reaction evidence="22">
        <text>L-threonyl-[protein] + ATP = O-phospho-L-threonyl-[protein] + ADP + H(+)</text>
        <dbReference type="Rhea" id="RHEA:46608"/>
        <dbReference type="Rhea" id="RHEA-COMP:11060"/>
        <dbReference type="Rhea" id="RHEA-COMP:11605"/>
        <dbReference type="ChEBI" id="CHEBI:15378"/>
        <dbReference type="ChEBI" id="CHEBI:30013"/>
        <dbReference type="ChEBI" id="CHEBI:30616"/>
        <dbReference type="ChEBI" id="CHEBI:61977"/>
        <dbReference type="ChEBI" id="CHEBI:456216"/>
        <dbReference type="EC" id="2.7.11.1"/>
    </reaction>
    <physiologicalReaction direction="left-to-right" evidence="22">
        <dbReference type="Rhea" id="RHEA:46609"/>
    </physiologicalReaction>
</comment>
<dbReference type="PANTHER" id="PTHR11042:SF166">
    <property type="entry name" value="EUKARYOTIC TRANSLATION INITIATION FACTOR 2-ALPHA KINASE 3"/>
    <property type="match status" value="1"/>
</dbReference>
<dbReference type="CDD" id="cd09768">
    <property type="entry name" value="Luminal_EIF2AK3"/>
    <property type="match status" value="1"/>
</dbReference>
<dbReference type="SUPFAM" id="SSF56112">
    <property type="entry name" value="Protein kinase-like (PK-like)"/>
    <property type="match status" value="1"/>
</dbReference>
<evidence type="ECO:0000256" key="21">
    <source>
        <dbReference type="ARBA" id="ARBA00041500"/>
    </source>
</evidence>
<keyword evidence="4" id="KW-0597">Phosphoprotein</keyword>
<evidence type="ECO:0000256" key="10">
    <source>
        <dbReference type="ARBA" id="ARBA00022777"/>
    </source>
</evidence>
<protein>
    <recommendedName>
        <fullName evidence="26">Eukaryotic translation initiation factor 2-alpha kinase 3</fullName>
        <ecNumber evidence="2">2.7.11.1</ecNumber>
    </recommendedName>
    <alternativeName>
        <fullName evidence="21">PRKR-like endoplasmic reticulum kinase</fullName>
    </alternativeName>
    <alternativeName>
        <fullName evidence="27">Protein tyrosine kinase EIF2AK3</fullName>
    </alternativeName>
</protein>
<dbReference type="FunFam" id="1.10.510.10:FF:000251">
    <property type="entry name" value="eukaryotic translation initiation factor 2-alpha kinase 3"/>
    <property type="match status" value="1"/>
</dbReference>
<dbReference type="Gene3D" id="1.10.510.10">
    <property type="entry name" value="Transferase(Phosphotransferase) domain 1"/>
    <property type="match status" value="1"/>
</dbReference>
<evidence type="ECO:0000256" key="30">
    <source>
        <dbReference type="SAM" id="SignalP"/>
    </source>
</evidence>
<comment type="catalytic activity">
    <reaction evidence="23">
        <text>L-seryl-[protein] + ATP = O-phospho-L-seryl-[protein] + ADP + H(+)</text>
        <dbReference type="Rhea" id="RHEA:17989"/>
        <dbReference type="Rhea" id="RHEA-COMP:9863"/>
        <dbReference type="Rhea" id="RHEA-COMP:11604"/>
        <dbReference type="ChEBI" id="CHEBI:15378"/>
        <dbReference type="ChEBI" id="CHEBI:29999"/>
        <dbReference type="ChEBI" id="CHEBI:30616"/>
        <dbReference type="ChEBI" id="CHEBI:83421"/>
        <dbReference type="ChEBI" id="CHEBI:456216"/>
        <dbReference type="EC" id="2.7.11.1"/>
    </reaction>
    <physiologicalReaction direction="left-to-right" evidence="23">
        <dbReference type="Rhea" id="RHEA:17990"/>
    </physiologicalReaction>
</comment>
<accession>A0A8J0UAD4</accession>
<evidence type="ECO:0000256" key="16">
    <source>
        <dbReference type="ARBA" id="ARBA00023136"/>
    </source>
</evidence>
<dbReference type="PROSITE" id="PS00107">
    <property type="entry name" value="PROTEIN_KINASE_ATP"/>
    <property type="match status" value="1"/>
</dbReference>
<feature type="region of interest" description="Disordered" evidence="29">
    <location>
        <begin position="846"/>
        <end position="878"/>
    </location>
</feature>
<dbReference type="Pfam" id="PF00069">
    <property type="entry name" value="Pkinase"/>
    <property type="match status" value="2"/>
</dbReference>
<evidence type="ECO:0000256" key="5">
    <source>
        <dbReference type="ARBA" id="ARBA00022679"/>
    </source>
</evidence>
<dbReference type="GO" id="GO:0005737">
    <property type="term" value="C:cytoplasm"/>
    <property type="evidence" value="ECO:0000318"/>
    <property type="project" value="GO_Central"/>
</dbReference>
<evidence type="ECO:0000256" key="12">
    <source>
        <dbReference type="ARBA" id="ARBA00022840"/>
    </source>
</evidence>
<dbReference type="GO" id="GO:0003743">
    <property type="term" value="F:translation initiation factor activity"/>
    <property type="evidence" value="ECO:0007669"/>
    <property type="project" value="UniProtKB-KW"/>
</dbReference>
<dbReference type="Gene3D" id="3.30.200.20">
    <property type="entry name" value="Phosphorylase Kinase, domain 1"/>
    <property type="match status" value="1"/>
</dbReference>
<evidence type="ECO:0000256" key="3">
    <source>
        <dbReference type="ARBA" id="ARBA00022527"/>
    </source>
</evidence>
<evidence type="ECO:0000256" key="17">
    <source>
        <dbReference type="ARBA" id="ARBA00023137"/>
    </source>
</evidence>
<evidence type="ECO:0000259" key="31">
    <source>
        <dbReference type="PROSITE" id="PS50011"/>
    </source>
</evidence>